<keyword evidence="3" id="KW-1185">Reference proteome</keyword>
<reference evidence="2" key="1">
    <citation type="journal article" date="2023" name="Science">
        <title>Genome structures resolve the early diversification of teleost fishes.</title>
        <authorList>
            <person name="Parey E."/>
            <person name="Louis A."/>
            <person name="Montfort J."/>
            <person name="Bouchez O."/>
            <person name="Roques C."/>
            <person name="Iampietro C."/>
            <person name="Lluch J."/>
            <person name="Castinel A."/>
            <person name="Donnadieu C."/>
            <person name="Desvignes T."/>
            <person name="Floi Bucao C."/>
            <person name="Jouanno E."/>
            <person name="Wen M."/>
            <person name="Mejri S."/>
            <person name="Dirks R."/>
            <person name="Jansen H."/>
            <person name="Henkel C."/>
            <person name="Chen W.J."/>
            <person name="Zahm M."/>
            <person name="Cabau C."/>
            <person name="Klopp C."/>
            <person name="Thompson A.W."/>
            <person name="Robinson-Rechavi M."/>
            <person name="Braasch I."/>
            <person name="Lecointre G."/>
            <person name="Bobe J."/>
            <person name="Postlethwait J.H."/>
            <person name="Berthelot C."/>
            <person name="Roest Crollius H."/>
            <person name="Guiguen Y."/>
        </authorList>
    </citation>
    <scope>NUCLEOTIDE SEQUENCE</scope>
    <source>
        <strain evidence="2">WJC10195</strain>
    </source>
</reference>
<dbReference type="AlphaFoldDB" id="A0A9Q1FTU8"/>
<dbReference type="Proteomes" id="UP001152622">
    <property type="component" value="Chromosome 4"/>
</dbReference>
<name>A0A9Q1FTU8_SYNKA</name>
<accession>A0A9Q1FTU8</accession>
<protein>
    <submittedName>
        <fullName evidence="2">Uncharacterized protein</fullName>
    </submittedName>
</protein>
<evidence type="ECO:0000256" key="1">
    <source>
        <dbReference type="SAM" id="MobiDB-lite"/>
    </source>
</evidence>
<sequence>MDVLPSLPARLAKEQMELSRRWASLGDAACRPPRGAALTVVSCLRKRPGGREEEPRGGYVNTGSPRECVSASRRQQTAPPAPAEGKCGGKRRSVSS</sequence>
<gene>
    <name evidence="2" type="ORF">SKAU_G00147550</name>
</gene>
<comment type="caution">
    <text evidence="2">The sequence shown here is derived from an EMBL/GenBank/DDBJ whole genome shotgun (WGS) entry which is preliminary data.</text>
</comment>
<feature type="region of interest" description="Disordered" evidence="1">
    <location>
        <begin position="47"/>
        <end position="96"/>
    </location>
</feature>
<evidence type="ECO:0000313" key="2">
    <source>
        <dbReference type="EMBL" id="KAJ8365924.1"/>
    </source>
</evidence>
<evidence type="ECO:0000313" key="3">
    <source>
        <dbReference type="Proteomes" id="UP001152622"/>
    </source>
</evidence>
<dbReference type="EMBL" id="JAINUF010000004">
    <property type="protein sequence ID" value="KAJ8365924.1"/>
    <property type="molecule type" value="Genomic_DNA"/>
</dbReference>
<proteinExistence type="predicted"/>
<organism evidence="2 3">
    <name type="scientific">Synaphobranchus kaupii</name>
    <name type="common">Kaup's arrowtooth eel</name>
    <dbReference type="NCBI Taxonomy" id="118154"/>
    <lineage>
        <taxon>Eukaryota</taxon>
        <taxon>Metazoa</taxon>
        <taxon>Chordata</taxon>
        <taxon>Craniata</taxon>
        <taxon>Vertebrata</taxon>
        <taxon>Euteleostomi</taxon>
        <taxon>Actinopterygii</taxon>
        <taxon>Neopterygii</taxon>
        <taxon>Teleostei</taxon>
        <taxon>Anguilliformes</taxon>
        <taxon>Synaphobranchidae</taxon>
        <taxon>Synaphobranchus</taxon>
    </lineage>
</organism>